<dbReference type="InterPro" id="IPR005828">
    <property type="entry name" value="MFS_sugar_transport-like"/>
</dbReference>
<evidence type="ECO:0000256" key="3">
    <source>
        <dbReference type="ARBA" id="ARBA00022448"/>
    </source>
</evidence>
<dbReference type="InterPro" id="IPR036259">
    <property type="entry name" value="MFS_trans_sf"/>
</dbReference>
<keyword evidence="13" id="KW-1185">Reference proteome</keyword>
<dbReference type="OrthoDB" id="4008739at2"/>
<dbReference type="NCBIfam" id="TIGR00879">
    <property type="entry name" value="SP"/>
    <property type="match status" value="1"/>
</dbReference>
<dbReference type="Proteomes" id="UP000305238">
    <property type="component" value="Unassembled WGS sequence"/>
</dbReference>
<dbReference type="FunFam" id="1.20.1250.20:FF:000218">
    <property type="entry name" value="facilitated trehalose transporter Tret1"/>
    <property type="match status" value="1"/>
</dbReference>
<reference evidence="12 13" key="1">
    <citation type="submission" date="2019-05" db="EMBL/GenBank/DDBJ databases">
        <title>Draft genome sequence of Actinomadura geliboluensis A8036.</title>
        <authorList>
            <person name="Saricaoglu S."/>
            <person name="Isik K."/>
        </authorList>
    </citation>
    <scope>NUCLEOTIDE SEQUENCE [LARGE SCALE GENOMIC DNA]</scope>
    <source>
        <strain evidence="12 13">A8036</strain>
    </source>
</reference>
<dbReference type="InterPro" id="IPR050814">
    <property type="entry name" value="Myo-inositol_Transporter"/>
</dbReference>
<dbReference type="EMBL" id="VCKZ01000168">
    <property type="protein sequence ID" value="TMR35740.1"/>
    <property type="molecule type" value="Genomic_DNA"/>
</dbReference>
<evidence type="ECO:0000256" key="6">
    <source>
        <dbReference type="ARBA" id="ARBA00022692"/>
    </source>
</evidence>
<evidence type="ECO:0000313" key="13">
    <source>
        <dbReference type="Proteomes" id="UP000305238"/>
    </source>
</evidence>
<keyword evidence="8 10" id="KW-0472">Membrane</keyword>
<dbReference type="PANTHER" id="PTHR48020">
    <property type="entry name" value="PROTON MYO-INOSITOL COTRANSPORTER"/>
    <property type="match status" value="1"/>
</dbReference>
<feature type="transmembrane region" description="Helical" evidence="10">
    <location>
        <begin position="153"/>
        <end position="175"/>
    </location>
</feature>
<dbReference type="PROSITE" id="PS00216">
    <property type="entry name" value="SUGAR_TRANSPORT_1"/>
    <property type="match status" value="2"/>
</dbReference>
<feature type="transmembrane region" description="Helical" evidence="10">
    <location>
        <begin position="124"/>
        <end position="141"/>
    </location>
</feature>
<dbReference type="InterPro" id="IPR003663">
    <property type="entry name" value="Sugar/inositol_transpt"/>
</dbReference>
<sequence length="479" mass="50625">MMQGFSRARVHEGPLDEVTPEGLRRIWRWAVLIAVGGFLFGFDTGVISGALLFIRTDFSLNSFEQGSVVSILVLGAMIGALLSGRLADRIGRRRALGAEGLVFLAGTAVAALSTGLPMLLGGRLILGLAVGAASATVPVYLSEIAPPAIRGSLLTLNQLLITVGILVAYMVNVAFAGPGDWRAMIACGAVPALVMVAAALWWLPESPAWLLAAGGRRGRARARRLIASVTDEDTADRLIERRLAAARKQARDGGGRPGWRTLLSARVRPALTVGVVLAAVQQFGGINTIIYYAPTIIERTGLSAANSIYYSIAIGVINLLMTVVAIRLIERAGRRALLLFSLGAMTVTMVLLGLAFVAGWPSGPSLVFMVLYIAGFAVGMGPVFWAIIGEIFPGPARATGSGASTAVNWASNFVVSLVFLPVAKALGEGETFWIFAAISLAGLLFTARFVPETRGREFAEVDADLLRRFGRRRDGAVPG</sequence>
<comment type="caution">
    <text evidence="12">The sequence shown here is derived from an EMBL/GenBank/DDBJ whole genome shotgun (WGS) entry which is preliminary data.</text>
</comment>
<feature type="transmembrane region" description="Helical" evidence="10">
    <location>
        <begin position="308"/>
        <end position="329"/>
    </location>
</feature>
<feature type="transmembrane region" description="Helical" evidence="10">
    <location>
        <begin position="336"/>
        <end position="360"/>
    </location>
</feature>
<dbReference type="InterPro" id="IPR005829">
    <property type="entry name" value="Sugar_transporter_CS"/>
</dbReference>
<feature type="transmembrane region" description="Helical" evidence="10">
    <location>
        <begin position="366"/>
        <end position="388"/>
    </location>
</feature>
<accession>A0A5S4HA58</accession>
<dbReference type="Gene3D" id="1.20.1250.20">
    <property type="entry name" value="MFS general substrate transporter like domains"/>
    <property type="match status" value="1"/>
</dbReference>
<feature type="transmembrane region" description="Helical" evidence="10">
    <location>
        <begin position="96"/>
        <end position="118"/>
    </location>
</feature>
<dbReference type="SUPFAM" id="SSF103473">
    <property type="entry name" value="MFS general substrate transporter"/>
    <property type="match status" value="1"/>
</dbReference>
<dbReference type="AlphaFoldDB" id="A0A5S4HA58"/>
<dbReference type="PROSITE" id="PS50850">
    <property type="entry name" value="MFS"/>
    <property type="match status" value="1"/>
</dbReference>
<feature type="transmembrane region" description="Helical" evidence="10">
    <location>
        <begin position="432"/>
        <end position="450"/>
    </location>
</feature>
<dbReference type="GO" id="GO:0022857">
    <property type="term" value="F:transmembrane transporter activity"/>
    <property type="evidence" value="ECO:0007669"/>
    <property type="project" value="InterPro"/>
</dbReference>
<evidence type="ECO:0000256" key="8">
    <source>
        <dbReference type="ARBA" id="ARBA00023136"/>
    </source>
</evidence>
<dbReference type="PRINTS" id="PR00171">
    <property type="entry name" value="SUGRTRNSPORT"/>
</dbReference>
<feature type="transmembrane region" description="Helical" evidence="10">
    <location>
        <begin position="181"/>
        <end position="203"/>
    </location>
</feature>
<keyword evidence="3 9" id="KW-0813">Transport</keyword>
<evidence type="ECO:0000256" key="2">
    <source>
        <dbReference type="ARBA" id="ARBA00010992"/>
    </source>
</evidence>
<dbReference type="InterPro" id="IPR020846">
    <property type="entry name" value="MFS_dom"/>
</dbReference>
<keyword evidence="4" id="KW-1003">Cell membrane</keyword>
<dbReference type="PANTHER" id="PTHR48020:SF12">
    <property type="entry name" value="PROTON MYO-INOSITOL COTRANSPORTER"/>
    <property type="match status" value="1"/>
</dbReference>
<feature type="domain" description="Major facilitator superfamily (MFS) profile" evidence="11">
    <location>
        <begin position="29"/>
        <end position="454"/>
    </location>
</feature>
<evidence type="ECO:0000256" key="9">
    <source>
        <dbReference type="RuleBase" id="RU003346"/>
    </source>
</evidence>
<feature type="transmembrane region" description="Helical" evidence="10">
    <location>
        <begin position="29"/>
        <end position="54"/>
    </location>
</feature>
<protein>
    <submittedName>
        <fullName evidence="12">Sugar porter family MFS transporter</fullName>
    </submittedName>
</protein>
<feature type="transmembrane region" description="Helical" evidence="10">
    <location>
        <begin position="66"/>
        <end position="84"/>
    </location>
</feature>
<evidence type="ECO:0000259" key="11">
    <source>
        <dbReference type="PROSITE" id="PS50850"/>
    </source>
</evidence>
<dbReference type="PROSITE" id="PS00217">
    <property type="entry name" value="SUGAR_TRANSPORT_2"/>
    <property type="match status" value="1"/>
</dbReference>
<organism evidence="12 13">
    <name type="scientific">Actinomadura geliboluensis</name>
    <dbReference type="NCBI Taxonomy" id="882440"/>
    <lineage>
        <taxon>Bacteria</taxon>
        <taxon>Bacillati</taxon>
        <taxon>Actinomycetota</taxon>
        <taxon>Actinomycetes</taxon>
        <taxon>Streptosporangiales</taxon>
        <taxon>Thermomonosporaceae</taxon>
        <taxon>Actinomadura</taxon>
    </lineage>
</organism>
<comment type="similarity">
    <text evidence="2 9">Belongs to the major facilitator superfamily. Sugar transporter (TC 2.A.1.1) family.</text>
</comment>
<evidence type="ECO:0000313" key="12">
    <source>
        <dbReference type="EMBL" id="TMR35740.1"/>
    </source>
</evidence>
<proteinExistence type="inferred from homology"/>
<name>A0A5S4HA58_9ACTN</name>
<keyword evidence="7 10" id="KW-1133">Transmembrane helix</keyword>
<keyword evidence="6 10" id="KW-0812">Transmembrane</keyword>
<gene>
    <name evidence="12" type="ORF">ETD96_22310</name>
</gene>
<feature type="transmembrane region" description="Helical" evidence="10">
    <location>
        <begin position="409"/>
        <end position="426"/>
    </location>
</feature>
<evidence type="ECO:0000256" key="7">
    <source>
        <dbReference type="ARBA" id="ARBA00022989"/>
    </source>
</evidence>
<evidence type="ECO:0000256" key="4">
    <source>
        <dbReference type="ARBA" id="ARBA00022475"/>
    </source>
</evidence>
<feature type="transmembrane region" description="Helical" evidence="10">
    <location>
        <begin position="270"/>
        <end position="293"/>
    </location>
</feature>
<evidence type="ECO:0000256" key="10">
    <source>
        <dbReference type="SAM" id="Phobius"/>
    </source>
</evidence>
<evidence type="ECO:0000256" key="5">
    <source>
        <dbReference type="ARBA" id="ARBA00022597"/>
    </source>
</evidence>
<dbReference type="Pfam" id="PF00083">
    <property type="entry name" value="Sugar_tr"/>
    <property type="match status" value="1"/>
</dbReference>
<evidence type="ECO:0000256" key="1">
    <source>
        <dbReference type="ARBA" id="ARBA00004651"/>
    </source>
</evidence>
<dbReference type="GO" id="GO:0005886">
    <property type="term" value="C:plasma membrane"/>
    <property type="evidence" value="ECO:0007669"/>
    <property type="project" value="UniProtKB-SubCell"/>
</dbReference>
<comment type="subcellular location">
    <subcellularLocation>
        <location evidence="1">Cell membrane</location>
        <topology evidence="1">Multi-pass membrane protein</topology>
    </subcellularLocation>
</comment>
<keyword evidence="5" id="KW-0762">Sugar transport</keyword>